<accession>A0AAV1ZAF4</accession>
<proteinExistence type="predicted"/>
<name>A0AAV1ZAF4_9ARAC</name>
<evidence type="ECO:0000256" key="1">
    <source>
        <dbReference type="SAM" id="MobiDB-lite"/>
    </source>
</evidence>
<protein>
    <submittedName>
        <fullName evidence="2">Uncharacterized protein</fullName>
    </submittedName>
</protein>
<gene>
    <name evidence="2" type="ORF">LARSCL_LOCUS3928</name>
</gene>
<dbReference type="AlphaFoldDB" id="A0AAV1ZAF4"/>
<evidence type="ECO:0000313" key="3">
    <source>
        <dbReference type="Proteomes" id="UP001497382"/>
    </source>
</evidence>
<dbReference type="EMBL" id="CAXIEN010000031">
    <property type="protein sequence ID" value="CAL1267973.1"/>
    <property type="molecule type" value="Genomic_DNA"/>
</dbReference>
<comment type="caution">
    <text evidence="2">The sequence shown here is derived from an EMBL/GenBank/DDBJ whole genome shotgun (WGS) entry which is preliminary data.</text>
</comment>
<dbReference type="Proteomes" id="UP001497382">
    <property type="component" value="Unassembled WGS sequence"/>
</dbReference>
<evidence type="ECO:0000313" key="2">
    <source>
        <dbReference type="EMBL" id="CAL1267973.1"/>
    </source>
</evidence>
<reference evidence="2 3" key="1">
    <citation type="submission" date="2024-04" db="EMBL/GenBank/DDBJ databases">
        <authorList>
            <person name="Rising A."/>
            <person name="Reimegard J."/>
            <person name="Sonavane S."/>
            <person name="Akerstrom W."/>
            <person name="Nylinder S."/>
            <person name="Hedman E."/>
            <person name="Kallberg Y."/>
        </authorList>
    </citation>
    <scope>NUCLEOTIDE SEQUENCE [LARGE SCALE GENOMIC DNA]</scope>
</reference>
<sequence>MPVAKWTPISAFGTIEEQTEREDSEFSRCGGTAEDAQRMRRHHSGFLESTCNKDSFQFMSSKKSSFISPIHGFEKYPFA</sequence>
<organism evidence="2 3">
    <name type="scientific">Larinioides sclopetarius</name>
    <dbReference type="NCBI Taxonomy" id="280406"/>
    <lineage>
        <taxon>Eukaryota</taxon>
        <taxon>Metazoa</taxon>
        <taxon>Ecdysozoa</taxon>
        <taxon>Arthropoda</taxon>
        <taxon>Chelicerata</taxon>
        <taxon>Arachnida</taxon>
        <taxon>Araneae</taxon>
        <taxon>Araneomorphae</taxon>
        <taxon>Entelegynae</taxon>
        <taxon>Araneoidea</taxon>
        <taxon>Araneidae</taxon>
        <taxon>Larinioides</taxon>
    </lineage>
</organism>
<feature type="region of interest" description="Disordered" evidence="1">
    <location>
        <begin position="1"/>
        <end position="29"/>
    </location>
</feature>
<keyword evidence="3" id="KW-1185">Reference proteome</keyword>